<dbReference type="InterPro" id="IPR029063">
    <property type="entry name" value="SAM-dependent_MTases_sf"/>
</dbReference>
<evidence type="ECO:0000256" key="1">
    <source>
        <dbReference type="ARBA" id="ARBA00009741"/>
    </source>
</evidence>
<proteinExistence type="inferred from homology"/>
<dbReference type="GO" id="GO:0016279">
    <property type="term" value="F:protein-lysine N-methyltransferase activity"/>
    <property type="evidence" value="ECO:0007669"/>
    <property type="project" value="TreeGrafter"/>
</dbReference>
<dbReference type="EC" id="2.1.1.-" evidence="6"/>
<dbReference type="PANTHER" id="PTHR43648">
    <property type="entry name" value="ELECTRON TRANSFER FLAVOPROTEIN BETA SUBUNIT LYSINE METHYLTRANSFERASE"/>
    <property type="match status" value="1"/>
</dbReference>
<comment type="similarity">
    <text evidence="1 6">Belongs to the methyltransferase superfamily. PrmA family.</text>
</comment>
<name>A0A9X3B989_9BACT</name>
<dbReference type="AlphaFoldDB" id="A0A9X3B989"/>
<feature type="binding site" evidence="6">
    <location>
        <position position="163"/>
    </location>
    <ligand>
        <name>S-adenosyl-L-methionine</name>
        <dbReference type="ChEBI" id="CHEBI:59789"/>
    </ligand>
</feature>
<dbReference type="SUPFAM" id="SSF53335">
    <property type="entry name" value="S-adenosyl-L-methionine-dependent methyltransferases"/>
    <property type="match status" value="1"/>
</dbReference>
<dbReference type="InterPro" id="IPR050078">
    <property type="entry name" value="Ribosomal_L11_MeTrfase_PrmA"/>
</dbReference>
<keyword evidence="2 6" id="KW-0963">Cytoplasm</keyword>
<gene>
    <name evidence="6 7" type="primary">prmA</name>
    <name evidence="7" type="ORF">OCK74_17080</name>
</gene>
<dbReference type="GO" id="GO:0005840">
    <property type="term" value="C:ribosome"/>
    <property type="evidence" value="ECO:0007669"/>
    <property type="project" value="UniProtKB-KW"/>
</dbReference>
<dbReference type="GO" id="GO:0032259">
    <property type="term" value="P:methylation"/>
    <property type="evidence" value="ECO:0007669"/>
    <property type="project" value="UniProtKB-KW"/>
</dbReference>
<keyword evidence="8" id="KW-1185">Reference proteome</keyword>
<evidence type="ECO:0000256" key="6">
    <source>
        <dbReference type="HAMAP-Rule" id="MF_00735"/>
    </source>
</evidence>
<organism evidence="7 8">
    <name type="scientific">Paraflavisolibacter caeni</name>
    <dbReference type="NCBI Taxonomy" id="2982496"/>
    <lineage>
        <taxon>Bacteria</taxon>
        <taxon>Pseudomonadati</taxon>
        <taxon>Bacteroidota</taxon>
        <taxon>Chitinophagia</taxon>
        <taxon>Chitinophagales</taxon>
        <taxon>Chitinophagaceae</taxon>
        <taxon>Paraflavisolibacter</taxon>
    </lineage>
</organism>
<dbReference type="Gene3D" id="3.40.50.150">
    <property type="entry name" value="Vaccinia Virus protein VP39"/>
    <property type="match status" value="1"/>
</dbReference>
<protein>
    <recommendedName>
        <fullName evidence="6">Ribosomal protein L11 methyltransferase</fullName>
        <shortName evidence="6">L11 Mtase</shortName>
        <ecNumber evidence="6">2.1.1.-</ecNumber>
    </recommendedName>
</protein>
<keyword evidence="7" id="KW-0687">Ribonucleoprotein</keyword>
<dbReference type="HAMAP" id="MF_00735">
    <property type="entry name" value="Methyltr_PrmA"/>
    <property type="match status" value="1"/>
</dbReference>
<dbReference type="EMBL" id="JAOTIF010000015">
    <property type="protein sequence ID" value="MCU7550836.1"/>
    <property type="molecule type" value="Genomic_DNA"/>
</dbReference>
<evidence type="ECO:0000313" key="8">
    <source>
        <dbReference type="Proteomes" id="UP001155483"/>
    </source>
</evidence>
<evidence type="ECO:0000256" key="5">
    <source>
        <dbReference type="ARBA" id="ARBA00022691"/>
    </source>
</evidence>
<feature type="binding site" evidence="6">
    <location>
        <position position="120"/>
    </location>
    <ligand>
        <name>S-adenosyl-L-methionine</name>
        <dbReference type="ChEBI" id="CHEBI:59789"/>
    </ligand>
</feature>
<dbReference type="CDD" id="cd02440">
    <property type="entry name" value="AdoMet_MTases"/>
    <property type="match status" value="1"/>
</dbReference>
<sequence length="269" mass="30346">MDSIKLSIKASQEAQELLIATLSDLNATGFEQQEDVLIAWFYADDFNEVEILPLLSSYEYDVETVKEQNWNEMWEKDFQPVIVEDFCAIRAHFHEPITTVQHEIIITPKMSFGTGHHATTYMMVQQMKDIDFRNKSVFDFGTGTGILAILAEKLGAREITAIDVDDWSIENAAENIARNQCQAIELYQSSSVPVTKTFDIILANINKNVILQHLASIIDAIGEEGKVLFSGLLIEDEQDIISACKGFPLSLLRKVSRGNWISLYFSKTS</sequence>
<keyword evidence="5 6" id="KW-0949">S-adenosyl-L-methionine</keyword>
<keyword evidence="4 6" id="KW-0808">Transferase</keyword>
<feature type="binding site" evidence="6">
    <location>
        <position position="204"/>
    </location>
    <ligand>
        <name>S-adenosyl-L-methionine</name>
        <dbReference type="ChEBI" id="CHEBI:59789"/>
    </ligand>
</feature>
<dbReference type="PANTHER" id="PTHR43648:SF1">
    <property type="entry name" value="ELECTRON TRANSFER FLAVOPROTEIN BETA SUBUNIT LYSINE METHYLTRANSFERASE"/>
    <property type="match status" value="1"/>
</dbReference>
<reference evidence="7" key="1">
    <citation type="submission" date="2022-09" db="EMBL/GenBank/DDBJ databases">
        <authorList>
            <person name="Yuan C."/>
            <person name="Ke Z."/>
        </authorList>
    </citation>
    <scope>NUCLEOTIDE SEQUENCE</scope>
    <source>
        <strain evidence="7">LB-8</strain>
    </source>
</reference>
<dbReference type="Proteomes" id="UP001155483">
    <property type="component" value="Unassembled WGS sequence"/>
</dbReference>
<comment type="function">
    <text evidence="6">Methylates ribosomal protein L11.</text>
</comment>
<evidence type="ECO:0000256" key="4">
    <source>
        <dbReference type="ARBA" id="ARBA00022679"/>
    </source>
</evidence>
<keyword evidence="7" id="KW-0689">Ribosomal protein</keyword>
<comment type="subcellular location">
    <subcellularLocation>
        <location evidence="6">Cytoplasm</location>
    </subcellularLocation>
</comment>
<accession>A0A9X3B989</accession>
<dbReference type="RefSeq" id="WP_279298273.1">
    <property type="nucleotide sequence ID" value="NZ_JAOTIF010000015.1"/>
</dbReference>
<dbReference type="NCBIfam" id="NF001785">
    <property type="entry name" value="PRK00517.2-2"/>
    <property type="match status" value="1"/>
</dbReference>
<evidence type="ECO:0000256" key="3">
    <source>
        <dbReference type="ARBA" id="ARBA00022603"/>
    </source>
</evidence>
<keyword evidence="3 6" id="KW-0489">Methyltransferase</keyword>
<dbReference type="InterPro" id="IPR004498">
    <property type="entry name" value="Ribosomal_PrmA_MeTrfase"/>
</dbReference>
<comment type="caution">
    <text evidence="7">The sequence shown here is derived from an EMBL/GenBank/DDBJ whole genome shotgun (WGS) entry which is preliminary data.</text>
</comment>
<evidence type="ECO:0000256" key="2">
    <source>
        <dbReference type="ARBA" id="ARBA00022490"/>
    </source>
</evidence>
<comment type="catalytic activity">
    <reaction evidence="6">
        <text>L-lysyl-[protein] + 3 S-adenosyl-L-methionine = N(6),N(6),N(6)-trimethyl-L-lysyl-[protein] + 3 S-adenosyl-L-homocysteine + 3 H(+)</text>
        <dbReference type="Rhea" id="RHEA:54192"/>
        <dbReference type="Rhea" id="RHEA-COMP:9752"/>
        <dbReference type="Rhea" id="RHEA-COMP:13826"/>
        <dbReference type="ChEBI" id="CHEBI:15378"/>
        <dbReference type="ChEBI" id="CHEBI:29969"/>
        <dbReference type="ChEBI" id="CHEBI:57856"/>
        <dbReference type="ChEBI" id="CHEBI:59789"/>
        <dbReference type="ChEBI" id="CHEBI:61961"/>
    </reaction>
</comment>
<dbReference type="Pfam" id="PF06325">
    <property type="entry name" value="PrmA"/>
    <property type="match status" value="1"/>
</dbReference>
<feature type="binding site" evidence="6">
    <location>
        <position position="141"/>
    </location>
    <ligand>
        <name>S-adenosyl-L-methionine</name>
        <dbReference type="ChEBI" id="CHEBI:59789"/>
    </ligand>
</feature>
<evidence type="ECO:0000313" key="7">
    <source>
        <dbReference type="EMBL" id="MCU7550836.1"/>
    </source>
</evidence>
<reference evidence="7" key="2">
    <citation type="submission" date="2023-04" db="EMBL/GenBank/DDBJ databases">
        <title>Paracnuella aquatica gen. nov., sp. nov., a member of the family Chitinophagaceae isolated from a hot spring.</title>
        <authorList>
            <person name="Wang C."/>
        </authorList>
    </citation>
    <scope>NUCLEOTIDE SEQUENCE</scope>
    <source>
        <strain evidence="7">LB-8</strain>
    </source>
</reference>
<dbReference type="GO" id="GO:0005737">
    <property type="term" value="C:cytoplasm"/>
    <property type="evidence" value="ECO:0007669"/>
    <property type="project" value="UniProtKB-SubCell"/>
</dbReference>